<dbReference type="UniPathway" id="UPA00219"/>
<dbReference type="InterPro" id="IPR023346">
    <property type="entry name" value="Lysozyme-like_dom_sf"/>
</dbReference>
<dbReference type="GO" id="GO:0008360">
    <property type="term" value="P:regulation of cell shape"/>
    <property type="evidence" value="ECO:0007669"/>
    <property type="project" value="UniProtKB-KW"/>
</dbReference>
<evidence type="ECO:0000256" key="8">
    <source>
        <dbReference type="ARBA" id="ARBA00022801"/>
    </source>
</evidence>
<dbReference type="FunFam" id="1.10.3810.10:FF:000001">
    <property type="entry name" value="Penicillin-binding protein 1A"/>
    <property type="match status" value="1"/>
</dbReference>
<comment type="catalytic activity">
    <reaction evidence="13">
        <text>Preferential cleavage: (Ac)2-L-Lys-D-Ala-|-D-Ala. Also transpeptidation of peptidyl-alanyl moieties that are N-acyl substituents of D-alanine.</text>
        <dbReference type="EC" id="3.4.16.4"/>
    </reaction>
</comment>
<dbReference type="AlphaFoldDB" id="A0A7G6U6B0"/>
<organism evidence="19 20">
    <name type="scientific">Tardiphaga robiniae</name>
    <dbReference type="NCBI Taxonomy" id="943830"/>
    <lineage>
        <taxon>Bacteria</taxon>
        <taxon>Pseudomonadati</taxon>
        <taxon>Pseudomonadota</taxon>
        <taxon>Alphaproteobacteria</taxon>
        <taxon>Hyphomicrobiales</taxon>
        <taxon>Nitrobacteraceae</taxon>
        <taxon>Tardiphaga</taxon>
    </lineage>
</organism>
<dbReference type="GO" id="GO:0009002">
    <property type="term" value="F:serine-type D-Ala-D-Ala carboxypeptidase activity"/>
    <property type="evidence" value="ECO:0007669"/>
    <property type="project" value="UniProtKB-EC"/>
</dbReference>
<gene>
    <name evidence="19" type="ORF">HB776_27570</name>
</gene>
<keyword evidence="10" id="KW-0573">Peptidoglycan synthesis</keyword>
<keyword evidence="4" id="KW-0121">Carboxypeptidase</keyword>
<sequence>MAWGKKKSGRKEPTFGLGAALSDLRLTADDRVPGGDDRPRKTPKQAPKRESNSGGDKPRKSRTSSKARSSGGFGKGVKRLFYWGAVLGLWAAIAIVGVVIYVGAHLPPIQSLEIPKRPPTIQIVGMDGTVLATRGEQAGANVSLKDLPPYLPKAFIAIEDRRFYSHYGVDPIGIARAAATNLMHRGVSQGGSTLTQQLAKNLFLTQERTMARKLQEVELAFWLERKHSKAEILELYLNRVYFGSGAYGVEAAAQKYFGKPAKNVTVAEAAMLAGLVKSPSRLAPNRNPEGAEARAKVVLAAMQDAEFITAAQAKGATGVPQYNVKPVGAGTVNYVADWIGEVLDDLVGQVDESIIVETTIDPKLQSVAEAAIIDELAAKSVKFNVTQGALVAMTPDGSVRAMVGGRNYSESQFNRAVTAKRQPGSSFKPFVYLTAIEAGLTPETIRTDAPIDIKGWKPENYTHEYFGSVTLTQALSMSLNTVAVRLGIEVGPASVVRTAHRLGIASKLEANASIALGTSEVSMTELVGAYAPFANGGLAVSPHVVNRIRTVEGKKTLYTRPAETASQVIDGRAVAMMNTMMQQTILSGSAKKAELPGWQAAGKTGTSQDFRDAWFIGYTSQLVTGVWLGNDDNSPTKKATGGGLPVEIWSRFMKTAHQGLQPQPVPGLAPSNSFSTNPIGQALSSLLPGSSAPSPSAPPERGYVPSAPVYNGYRPQPPAPTQTNYPAARQQPQQNVRPEAASGLDGWLTERLFGR</sequence>
<feature type="compositionally biased region" description="Polar residues" evidence="15">
    <location>
        <begin position="670"/>
        <end position="679"/>
    </location>
</feature>
<keyword evidence="12" id="KW-0961">Cell wall biogenesis/degradation</keyword>
<evidence type="ECO:0000256" key="4">
    <source>
        <dbReference type="ARBA" id="ARBA00022645"/>
    </source>
</evidence>
<keyword evidence="5" id="KW-0645">Protease</keyword>
<dbReference type="GO" id="GO:0006508">
    <property type="term" value="P:proteolysis"/>
    <property type="evidence" value="ECO:0007669"/>
    <property type="project" value="UniProtKB-KW"/>
</dbReference>
<dbReference type="KEGG" id="trb:HB776_27570"/>
<keyword evidence="7" id="KW-0808">Transferase</keyword>
<evidence type="ECO:0000256" key="5">
    <source>
        <dbReference type="ARBA" id="ARBA00022670"/>
    </source>
</evidence>
<dbReference type="RefSeq" id="WP_184513233.1">
    <property type="nucleotide sequence ID" value="NZ_CP050292.1"/>
</dbReference>
<dbReference type="InterPro" id="IPR012338">
    <property type="entry name" value="Beta-lactam/transpept-like"/>
</dbReference>
<evidence type="ECO:0000256" key="16">
    <source>
        <dbReference type="SAM" id="Phobius"/>
    </source>
</evidence>
<dbReference type="SUPFAM" id="SSF56601">
    <property type="entry name" value="beta-lactamase/transpeptidase-like"/>
    <property type="match status" value="1"/>
</dbReference>
<keyword evidence="8" id="KW-0378">Hydrolase</keyword>
<evidence type="ECO:0000256" key="1">
    <source>
        <dbReference type="ARBA" id="ARBA00004752"/>
    </source>
</evidence>
<evidence type="ECO:0000259" key="18">
    <source>
        <dbReference type="Pfam" id="PF00912"/>
    </source>
</evidence>
<dbReference type="InterPro" id="IPR050396">
    <property type="entry name" value="Glycosyltr_51/Transpeptidase"/>
</dbReference>
<keyword evidence="11" id="KW-0511">Multifunctional enzyme</keyword>
<protein>
    <submittedName>
        <fullName evidence="19">Penicillin-binding protein</fullName>
    </submittedName>
</protein>
<evidence type="ECO:0000256" key="11">
    <source>
        <dbReference type="ARBA" id="ARBA00023268"/>
    </source>
</evidence>
<evidence type="ECO:0000256" key="2">
    <source>
        <dbReference type="ARBA" id="ARBA00007090"/>
    </source>
</evidence>
<comment type="similarity">
    <text evidence="3">In the N-terminal section; belongs to the glycosyltransferase 51 family.</text>
</comment>
<keyword evidence="16" id="KW-1133">Transmembrane helix</keyword>
<dbReference type="Gene3D" id="3.40.710.10">
    <property type="entry name" value="DD-peptidase/beta-lactamase superfamily"/>
    <property type="match status" value="1"/>
</dbReference>
<evidence type="ECO:0000256" key="13">
    <source>
        <dbReference type="ARBA" id="ARBA00034000"/>
    </source>
</evidence>
<comment type="similarity">
    <text evidence="2">In the C-terminal section; belongs to the transpeptidase family.</text>
</comment>
<proteinExistence type="inferred from homology"/>
<feature type="compositionally biased region" description="Polar residues" evidence="15">
    <location>
        <begin position="721"/>
        <end position="736"/>
    </location>
</feature>
<feature type="transmembrane region" description="Helical" evidence="16">
    <location>
        <begin position="80"/>
        <end position="104"/>
    </location>
</feature>
<dbReference type="NCBIfam" id="TIGR02074">
    <property type="entry name" value="PBP_1a_fam"/>
    <property type="match status" value="1"/>
</dbReference>
<evidence type="ECO:0000256" key="14">
    <source>
        <dbReference type="ARBA" id="ARBA00049902"/>
    </source>
</evidence>
<evidence type="ECO:0000313" key="20">
    <source>
        <dbReference type="Proteomes" id="UP000515291"/>
    </source>
</evidence>
<comment type="catalytic activity">
    <reaction evidence="14">
        <text>[GlcNAc-(1-&gt;4)-Mur2Ac(oyl-L-Ala-gamma-D-Glu-L-Lys-D-Ala-D-Ala)](n)-di-trans,octa-cis-undecaprenyl diphosphate + beta-D-GlcNAc-(1-&gt;4)-Mur2Ac(oyl-L-Ala-gamma-D-Glu-L-Lys-D-Ala-D-Ala)-di-trans,octa-cis-undecaprenyl diphosphate = [GlcNAc-(1-&gt;4)-Mur2Ac(oyl-L-Ala-gamma-D-Glu-L-Lys-D-Ala-D-Ala)](n+1)-di-trans,octa-cis-undecaprenyl diphosphate + di-trans,octa-cis-undecaprenyl diphosphate + H(+)</text>
        <dbReference type="Rhea" id="RHEA:23708"/>
        <dbReference type="Rhea" id="RHEA-COMP:9602"/>
        <dbReference type="Rhea" id="RHEA-COMP:9603"/>
        <dbReference type="ChEBI" id="CHEBI:15378"/>
        <dbReference type="ChEBI" id="CHEBI:58405"/>
        <dbReference type="ChEBI" id="CHEBI:60033"/>
        <dbReference type="ChEBI" id="CHEBI:78435"/>
        <dbReference type="EC" id="2.4.99.28"/>
    </reaction>
</comment>
<dbReference type="InterPro" id="IPR001460">
    <property type="entry name" value="PCN-bd_Tpept"/>
</dbReference>
<keyword evidence="6" id="KW-0328">Glycosyltransferase</keyword>
<keyword evidence="9" id="KW-0133">Cell shape</keyword>
<keyword evidence="16" id="KW-0472">Membrane</keyword>
<feature type="domain" description="Penicillin-binding protein transpeptidase" evidence="17">
    <location>
        <begin position="388"/>
        <end position="621"/>
    </location>
</feature>
<evidence type="ECO:0000256" key="3">
    <source>
        <dbReference type="ARBA" id="ARBA00007739"/>
    </source>
</evidence>
<dbReference type="Pfam" id="PF00905">
    <property type="entry name" value="Transpeptidase"/>
    <property type="match status" value="1"/>
</dbReference>
<dbReference type="GO" id="GO:0009252">
    <property type="term" value="P:peptidoglycan biosynthetic process"/>
    <property type="evidence" value="ECO:0007669"/>
    <property type="project" value="UniProtKB-UniPathway"/>
</dbReference>
<keyword evidence="16" id="KW-0812">Transmembrane</keyword>
<dbReference type="GO" id="GO:0008658">
    <property type="term" value="F:penicillin binding"/>
    <property type="evidence" value="ECO:0007669"/>
    <property type="project" value="InterPro"/>
</dbReference>
<dbReference type="PANTHER" id="PTHR32282">
    <property type="entry name" value="BINDING PROTEIN TRANSPEPTIDASE, PUTATIVE-RELATED"/>
    <property type="match status" value="1"/>
</dbReference>
<dbReference type="Pfam" id="PF00912">
    <property type="entry name" value="Transgly"/>
    <property type="match status" value="1"/>
</dbReference>
<dbReference type="EMBL" id="CP050292">
    <property type="protein sequence ID" value="QND74542.1"/>
    <property type="molecule type" value="Genomic_DNA"/>
</dbReference>
<dbReference type="GO" id="GO:0030288">
    <property type="term" value="C:outer membrane-bounded periplasmic space"/>
    <property type="evidence" value="ECO:0007669"/>
    <property type="project" value="TreeGrafter"/>
</dbReference>
<feature type="compositionally biased region" description="Low complexity" evidence="15">
    <location>
        <begin position="682"/>
        <end position="694"/>
    </location>
</feature>
<feature type="compositionally biased region" description="Basic and acidic residues" evidence="15">
    <location>
        <begin position="26"/>
        <end position="40"/>
    </location>
</feature>
<evidence type="ECO:0000256" key="15">
    <source>
        <dbReference type="SAM" id="MobiDB-lite"/>
    </source>
</evidence>
<evidence type="ECO:0000259" key="17">
    <source>
        <dbReference type="Pfam" id="PF00905"/>
    </source>
</evidence>
<evidence type="ECO:0000256" key="10">
    <source>
        <dbReference type="ARBA" id="ARBA00022984"/>
    </source>
</evidence>
<evidence type="ECO:0000256" key="9">
    <source>
        <dbReference type="ARBA" id="ARBA00022960"/>
    </source>
</evidence>
<name>A0A7G6U6B0_9BRAD</name>
<dbReference type="InterPro" id="IPR036950">
    <property type="entry name" value="PBP_transglycosylase"/>
</dbReference>
<dbReference type="Proteomes" id="UP000515291">
    <property type="component" value="Chromosome"/>
</dbReference>
<evidence type="ECO:0000256" key="6">
    <source>
        <dbReference type="ARBA" id="ARBA00022676"/>
    </source>
</evidence>
<dbReference type="Gene3D" id="1.10.3810.10">
    <property type="entry name" value="Biosynthetic peptidoglycan transglycosylase-like"/>
    <property type="match status" value="1"/>
</dbReference>
<evidence type="ECO:0000313" key="19">
    <source>
        <dbReference type="EMBL" id="QND74542.1"/>
    </source>
</evidence>
<evidence type="ECO:0000256" key="7">
    <source>
        <dbReference type="ARBA" id="ARBA00022679"/>
    </source>
</evidence>
<dbReference type="PANTHER" id="PTHR32282:SF33">
    <property type="entry name" value="PEPTIDOGLYCAN GLYCOSYLTRANSFERASE"/>
    <property type="match status" value="1"/>
</dbReference>
<dbReference type="GO" id="GO:0008955">
    <property type="term" value="F:peptidoglycan glycosyltransferase activity"/>
    <property type="evidence" value="ECO:0007669"/>
    <property type="project" value="UniProtKB-EC"/>
</dbReference>
<reference evidence="20" key="1">
    <citation type="journal article" date="2020" name="Mol. Plant Microbe">
        <title>Rhizobial microsymbionts of the narrowly endemic Oxytropis species growing in Kamchatka are characterized by significant genetic diversity and possess a set of genes that are associated with T3SS and T6SS secretion systems and can affect the development of symbiosis.</title>
        <authorList>
            <person name="Safronova V."/>
            <person name="Guro P."/>
            <person name="Sazanova A."/>
            <person name="Kuznetsova I."/>
            <person name="Belimov A."/>
            <person name="Yakubov V."/>
            <person name="Chirak E."/>
            <person name="Afonin A."/>
            <person name="Gogolev Y."/>
            <person name="Andronov E."/>
            <person name="Tikhonovich I."/>
        </authorList>
    </citation>
    <scope>NUCLEOTIDE SEQUENCE [LARGE SCALE GENOMIC DNA]</scope>
    <source>
        <strain evidence="20">581</strain>
    </source>
</reference>
<dbReference type="GO" id="GO:0071555">
    <property type="term" value="P:cell wall organization"/>
    <property type="evidence" value="ECO:0007669"/>
    <property type="project" value="UniProtKB-KW"/>
</dbReference>
<feature type="region of interest" description="Disordered" evidence="15">
    <location>
        <begin position="659"/>
        <end position="755"/>
    </location>
</feature>
<dbReference type="SUPFAM" id="SSF53955">
    <property type="entry name" value="Lysozyme-like"/>
    <property type="match status" value="1"/>
</dbReference>
<comment type="pathway">
    <text evidence="1">Cell wall biogenesis; peptidoglycan biosynthesis.</text>
</comment>
<accession>A0A7G6U6B0</accession>
<feature type="domain" description="Glycosyl transferase family 51" evidence="18">
    <location>
        <begin position="128"/>
        <end position="303"/>
    </location>
</feature>
<dbReference type="InterPro" id="IPR001264">
    <property type="entry name" value="Glyco_trans_51"/>
</dbReference>
<evidence type="ECO:0000256" key="12">
    <source>
        <dbReference type="ARBA" id="ARBA00023316"/>
    </source>
</evidence>
<feature type="region of interest" description="Disordered" evidence="15">
    <location>
        <begin position="1"/>
        <end position="72"/>
    </location>
</feature>